<dbReference type="GO" id="GO:0015175">
    <property type="term" value="F:neutral L-amino acid transmembrane transporter activity"/>
    <property type="evidence" value="ECO:0007669"/>
    <property type="project" value="TreeGrafter"/>
</dbReference>
<keyword evidence="3 6" id="KW-0812">Transmembrane</keyword>
<accession>A0A096LPU0</accession>
<evidence type="ECO:0000256" key="6">
    <source>
        <dbReference type="SAM" id="Phobius"/>
    </source>
</evidence>
<evidence type="ECO:0000313" key="8">
    <source>
        <dbReference type="Proteomes" id="UP000028760"/>
    </source>
</evidence>
<dbReference type="PANTHER" id="PTHR11616:SF285">
    <property type="entry name" value="TRANSPORTER"/>
    <property type="match status" value="1"/>
</dbReference>
<dbReference type="STRING" id="48698.ENSPFOP00000021181"/>
<evidence type="ECO:0000256" key="5">
    <source>
        <dbReference type="ARBA" id="ARBA00023136"/>
    </source>
</evidence>
<protein>
    <submittedName>
        <fullName evidence="7">Uncharacterized protein</fullName>
    </submittedName>
</protein>
<organism evidence="7 8">
    <name type="scientific">Poecilia formosa</name>
    <name type="common">Amazon molly</name>
    <name type="synonym">Limia formosa</name>
    <dbReference type="NCBI Taxonomy" id="48698"/>
    <lineage>
        <taxon>Eukaryota</taxon>
        <taxon>Metazoa</taxon>
        <taxon>Chordata</taxon>
        <taxon>Craniata</taxon>
        <taxon>Vertebrata</taxon>
        <taxon>Euteleostomi</taxon>
        <taxon>Actinopterygii</taxon>
        <taxon>Neopterygii</taxon>
        <taxon>Teleostei</taxon>
        <taxon>Neoteleostei</taxon>
        <taxon>Acanthomorphata</taxon>
        <taxon>Ovalentaria</taxon>
        <taxon>Atherinomorphae</taxon>
        <taxon>Cyprinodontiformes</taxon>
        <taxon>Poeciliidae</taxon>
        <taxon>Poeciliinae</taxon>
        <taxon>Poecilia</taxon>
    </lineage>
</organism>
<comment type="subcellular location">
    <subcellularLocation>
        <location evidence="1">Membrane</location>
        <topology evidence="1">Multi-pass membrane protein</topology>
    </subcellularLocation>
</comment>
<dbReference type="Proteomes" id="UP000028760">
    <property type="component" value="Unassembled WGS sequence"/>
</dbReference>
<keyword evidence="5 6" id="KW-0472">Membrane</keyword>
<reference evidence="7" key="2">
    <citation type="submission" date="2025-08" db="UniProtKB">
        <authorList>
            <consortium name="Ensembl"/>
        </authorList>
    </citation>
    <scope>IDENTIFICATION</scope>
</reference>
<dbReference type="PROSITE" id="PS50267">
    <property type="entry name" value="NA_NEUROTRAN_SYMP_3"/>
    <property type="match status" value="1"/>
</dbReference>
<dbReference type="SUPFAM" id="SSF161070">
    <property type="entry name" value="SNF-like"/>
    <property type="match status" value="1"/>
</dbReference>
<evidence type="ECO:0000256" key="1">
    <source>
        <dbReference type="ARBA" id="ARBA00004141"/>
    </source>
</evidence>
<dbReference type="GO" id="GO:0031526">
    <property type="term" value="C:brush border membrane"/>
    <property type="evidence" value="ECO:0007669"/>
    <property type="project" value="TreeGrafter"/>
</dbReference>
<feature type="transmembrane region" description="Helical" evidence="6">
    <location>
        <begin position="20"/>
        <end position="39"/>
    </location>
</feature>
<dbReference type="eggNOG" id="KOG3659">
    <property type="taxonomic scope" value="Eukaryota"/>
</dbReference>
<evidence type="ECO:0000313" key="7">
    <source>
        <dbReference type="Ensembl" id="ENSPFOP00000021181.1"/>
    </source>
</evidence>
<dbReference type="PANTHER" id="PTHR11616">
    <property type="entry name" value="SODIUM/CHLORIDE DEPENDENT TRANSPORTER"/>
    <property type="match status" value="1"/>
</dbReference>
<feature type="transmembrane region" description="Helical" evidence="6">
    <location>
        <begin position="69"/>
        <end position="91"/>
    </location>
</feature>
<dbReference type="OMA" id="QFICPLA"/>
<keyword evidence="4 6" id="KW-1133">Transmembrane helix</keyword>
<dbReference type="GO" id="GO:0035725">
    <property type="term" value="P:sodium ion transmembrane transport"/>
    <property type="evidence" value="ECO:0007669"/>
    <property type="project" value="TreeGrafter"/>
</dbReference>
<keyword evidence="2" id="KW-0813">Transport</keyword>
<keyword evidence="8" id="KW-1185">Reference proteome</keyword>
<sequence>RFNKDIEFMVGRKPSIFWQVTWRVVSPLIVFVILVFYLVTQVQQKLTYLVWDPNSDVFPALTSVEYPSWINAAIFLLAGVPSLAVPAYALCRWIYVLCRKQ</sequence>
<reference evidence="7" key="3">
    <citation type="submission" date="2025-09" db="UniProtKB">
        <authorList>
            <consortium name="Ensembl"/>
        </authorList>
    </citation>
    <scope>IDENTIFICATION</scope>
</reference>
<proteinExistence type="predicted"/>
<dbReference type="Pfam" id="PF00209">
    <property type="entry name" value="SNF"/>
    <property type="match status" value="1"/>
</dbReference>
<evidence type="ECO:0000256" key="2">
    <source>
        <dbReference type="ARBA" id="ARBA00022448"/>
    </source>
</evidence>
<dbReference type="InterPro" id="IPR037272">
    <property type="entry name" value="SNS_sf"/>
</dbReference>
<evidence type="ECO:0000256" key="4">
    <source>
        <dbReference type="ARBA" id="ARBA00022989"/>
    </source>
</evidence>
<dbReference type="EMBL" id="AYCK01007957">
    <property type="status" value="NOT_ANNOTATED_CDS"/>
    <property type="molecule type" value="Genomic_DNA"/>
</dbReference>
<reference evidence="8" key="1">
    <citation type="submission" date="2013-10" db="EMBL/GenBank/DDBJ databases">
        <authorList>
            <person name="Schartl M."/>
            <person name="Warren W."/>
        </authorList>
    </citation>
    <scope>NUCLEOTIDE SEQUENCE [LARGE SCALE GENOMIC DNA]</scope>
    <source>
        <strain evidence="8">female</strain>
    </source>
</reference>
<name>A0A096LPU0_POEFO</name>
<dbReference type="InterPro" id="IPR000175">
    <property type="entry name" value="Na/ntran_symport"/>
</dbReference>
<dbReference type="GeneTree" id="ENSGT00940000154896"/>
<dbReference type="Ensembl" id="ENSPFOT00000027015.1">
    <property type="protein sequence ID" value="ENSPFOP00000021181.1"/>
    <property type="gene ID" value="ENSPFOG00000022848.1"/>
</dbReference>
<evidence type="ECO:0000256" key="3">
    <source>
        <dbReference type="ARBA" id="ARBA00022692"/>
    </source>
</evidence>
<dbReference type="AlphaFoldDB" id="A0A096LPU0"/>